<dbReference type="Pfam" id="PF25057">
    <property type="entry name" value="CUT_N"/>
    <property type="match status" value="1"/>
</dbReference>
<dbReference type="PROSITE" id="PS51034">
    <property type="entry name" value="ZP_2"/>
    <property type="match status" value="1"/>
</dbReference>
<dbReference type="InterPro" id="IPR001507">
    <property type="entry name" value="ZP_dom"/>
</dbReference>
<keyword evidence="3" id="KW-1003">Cell membrane</keyword>
<dbReference type="InterPro" id="IPR057475">
    <property type="entry name" value="CUT_C"/>
</dbReference>
<keyword evidence="7" id="KW-0472">Membrane</keyword>
<evidence type="ECO:0000256" key="1">
    <source>
        <dbReference type="ARBA" id="ARBA00004251"/>
    </source>
</evidence>
<dbReference type="WBParaSite" id="nRc.2.0.1.t19800-RA">
    <property type="protein sequence ID" value="nRc.2.0.1.t19800-RA"/>
    <property type="gene ID" value="nRc.2.0.1.g19800"/>
</dbReference>
<evidence type="ECO:0000256" key="7">
    <source>
        <dbReference type="ARBA" id="ARBA00023136"/>
    </source>
</evidence>
<dbReference type="AlphaFoldDB" id="A0A915J092"/>
<feature type="domain" description="ZP" evidence="8">
    <location>
        <begin position="10"/>
        <end position="218"/>
    </location>
</feature>
<dbReference type="PANTHER" id="PTHR22907:SF16">
    <property type="entry name" value="ZP DOMAIN-CONTAINING PROTEIN"/>
    <property type="match status" value="1"/>
</dbReference>
<keyword evidence="2" id="KW-0193">Cuticle</keyword>
<evidence type="ECO:0000256" key="6">
    <source>
        <dbReference type="ARBA" id="ARBA00022989"/>
    </source>
</evidence>
<evidence type="ECO:0000256" key="4">
    <source>
        <dbReference type="ARBA" id="ARBA00022692"/>
    </source>
</evidence>
<evidence type="ECO:0000256" key="2">
    <source>
        <dbReference type="ARBA" id="ARBA00022460"/>
    </source>
</evidence>
<keyword evidence="9" id="KW-1185">Reference proteome</keyword>
<dbReference type="Proteomes" id="UP000887565">
    <property type="component" value="Unplaced"/>
</dbReference>
<evidence type="ECO:0000313" key="9">
    <source>
        <dbReference type="Proteomes" id="UP000887565"/>
    </source>
</evidence>
<evidence type="ECO:0000256" key="3">
    <source>
        <dbReference type="ARBA" id="ARBA00022475"/>
    </source>
</evidence>
<sequence>MPYGGIPEVECLQDSITIVFDLKEKFFGRIYVMGYANDSRCTSIQRGRATTSVIIRRDLCGVTNLRSANPPGVVSNVKVVISFHPQFITKVDRGFEISCFYMEVNRTVIYPISVKPEETMPITQFSDMPICEYKVMQKSTKNDLETQLASVVSLGEKLYHKWTCKSSTTNLWCMTVHSCYVKDTVGNKIEIVDENGCSIDKYIMGAIEDSSPKILTNQ</sequence>
<dbReference type="Pfam" id="PF25301">
    <property type="entry name" value="CUT_C"/>
    <property type="match status" value="1"/>
</dbReference>
<evidence type="ECO:0000313" key="10">
    <source>
        <dbReference type="WBParaSite" id="nRc.2.0.1.t19800-RA"/>
    </source>
</evidence>
<comment type="subcellular location">
    <subcellularLocation>
        <location evidence="1">Cell membrane</location>
        <topology evidence="1">Single-pass type I membrane protein</topology>
    </subcellularLocation>
</comment>
<protein>
    <submittedName>
        <fullName evidence="10">ZP domain-containing protein</fullName>
    </submittedName>
</protein>
<reference evidence="10" key="1">
    <citation type="submission" date="2022-11" db="UniProtKB">
        <authorList>
            <consortium name="WormBaseParasite"/>
        </authorList>
    </citation>
    <scope>IDENTIFICATION</scope>
</reference>
<evidence type="ECO:0000259" key="8">
    <source>
        <dbReference type="PROSITE" id="PS51034"/>
    </source>
</evidence>
<accession>A0A915J092</accession>
<dbReference type="InterPro" id="IPR051962">
    <property type="entry name" value="Cuticlin"/>
</dbReference>
<dbReference type="PANTHER" id="PTHR22907">
    <property type="entry name" value="GH04558P"/>
    <property type="match status" value="1"/>
</dbReference>
<keyword evidence="6" id="KW-1133">Transmembrane helix</keyword>
<dbReference type="SMART" id="SM00241">
    <property type="entry name" value="ZP"/>
    <property type="match status" value="1"/>
</dbReference>
<evidence type="ECO:0000256" key="5">
    <source>
        <dbReference type="ARBA" id="ARBA00022729"/>
    </source>
</evidence>
<name>A0A915J092_ROMCU</name>
<keyword evidence="5" id="KW-0732">Signal</keyword>
<keyword evidence="4" id="KW-0812">Transmembrane</keyword>
<proteinExistence type="predicted"/>
<organism evidence="9 10">
    <name type="scientific">Romanomermis culicivorax</name>
    <name type="common">Nematode worm</name>
    <dbReference type="NCBI Taxonomy" id="13658"/>
    <lineage>
        <taxon>Eukaryota</taxon>
        <taxon>Metazoa</taxon>
        <taxon>Ecdysozoa</taxon>
        <taxon>Nematoda</taxon>
        <taxon>Enoplea</taxon>
        <taxon>Dorylaimia</taxon>
        <taxon>Mermithida</taxon>
        <taxon>Mermithoidea</taxon>
        <taxon>Mermithidae</taxon>
        <taxon>Romanomermis</taxon>
    </lineage>
</organism>
<dbReference type="InterPro" id="IPR056953">
    <property type="entry name" value="CUT_N"/>
</dbReference>
<dbReference type="GO" id="GO:0042302">
    <property type="term" value="F:structural constituent of cuticle"/>
    <property type="evidence" value="ECO:0007669"/>
    <property type="project" value="UniProtKB-KW"/>
</dbReference>
<dbReference type="GO" id="GO:0005886">
    <property type="term" value="C:plasma membrane"/>
    <property type="evidence" value="ECO:0007669"/>
    <property type="project" value="UniProtKB-SubCell"/>
</dbReference>
<dbReference type="OMA" id="AVEFECN"/>